<comment type="caution">
    <text evidence="4">The sequence shown here is derived from an EMBL/GenBank/DDBJ whole genome shotgun (WGS) entry which is preliminary data.</text>
</comment>
<dbReference type="EMBL" id="WUWG01000001">
    <property type="protein sequence ID" value="MXU64953.1"/>
    <property type="molecule type" value="Genomic_DNA"/>
</dbReference>
<evidence type="ECO:0000256" key="2">
    <source>
        <dbReference type="SAM" id="SignalP"/>
    </source>
</evidence>
<evidence type="ECO:0000256" key="1">
    <source>
        <dbReference type="ARBA" id="ARBA00022729"/>
    </source>
</evidence>
<feature type="chain" id="PRO_5025349824" evidence="2">
    <location>
        <begin position="31"/>
        <end position="227"/>
    </location>
</feature>
<sequence>MTLIRRKTLFAPYIAAGLIGAAGATGAAQAADQQLSFYGGLQTAPHSVVQGVDSEGNAFDFTAAWDGKSFEMPPYWGVRYNYWRKDDWGLSLDFSHSKVYSDDATRDDNGFEVLEFTDGLNVLTVNAMRRFSEPDRAWTPYVGAGLGITVPHVEVQADGGARTNGYQFGGYAAQAQVGVDYALSDRWSVFAEYKFNYTSNDVELKNGGNLETDIITNAINLGVSFGF</sequence>
<dbReference type="AlphaFoldDB" id="A0A6B0TVF1"/>
<dbReference type="Pfam" id="PF13505">
    <property type="entry name" value="OMP_b-brl"/>
    <property type="match status" value="1"/>
</dbReference>
<keyword evidence="1 2" id="KW-0732">Signal</keyword>
<dbReference type="InterPro" id="IPR027385">
    <property type="entry name" value="Beta-barrel_OMP"/>
</dbReference>
<evidence type="ECO:0000313" key="4">
    <source>
        <dbReference type="EMBL" id="MXU64953.1"/>
    </source>
</evidence>
<dbReference type="InterPro" id="IPR011250">
    <property type="entry name" value="OMP/PagP_B-barrel"/>
</dbReference>
<organism evidence="4 5">
    <name type="scientific">Oceanomicrobium pacificus</name>
    <dbReference type="NCBI Taxonomy" id="2692916"/>
    <lineage>
        <taxon>Bacteria</taxon>
        <taxon>Pseudomonadati</taxon>
        <taxon>Pseudomonadota</taxon>
        <taxon>Alphaproteobacteria</taxon>
        <taxon>Rhodobacterales</taxon>
        <taxon>Paracoccaceae</taxon>
        <taxon>Oceanomicrobium</taxon>
    </lineage>
</organism>
<dbReference type="SUPFAM" id="SSF56925">
    <property type="entry name" value="OMPA-like"/>
    <property type="match status" value="1"/>
</dbReference>
<dbReference type="RefSeq" id="WP_160852793.1">
    <property type="nucleotide sequence ID" value="NZ_WUWG01000001.1"/>
</dbReference>
<reference evidence="4 5" key="1">
    <citation type="submission" date="2019-12" db="EMBL/GenBank/DDBJ databases">
        <title>Strain KN286 was isolated from seawater, which was collected from Caroline Seamount in the tropical western Pacific.</title>
        <authorList>
            <person name="Wang Q."/>
        </authorList>
    </citation>
    <scope>NUCLEOTIDE SEQUENCE [LARGE SCALE GENOMIC DNA]</scope>
    <source>
        <strain evidence="4 5">KN286</strain>
    </source>
</reference>
<proteinExistence type="predicted"/>
<accession>A0A6B0TVF1</accession>
<dbReference type="Proteomes" id="UP000436016">
    <property type="component" value="Unassembled WGS sequence"/>
</dbReference>
<evidence type="ECO:0000313" key="5">
    <source>
        <dbReference type="Proteomes" id="UP000436016"/>
    </source>
</evidence>
<gene>
    <name evidence="4" type="ORF">GSH16_05810</name>
</gene>
<protein>
    <submittedName>
        <fullName evidence="4">Outer membrane beta-barrel protein</fullName>
    </submittedName>
</protein>
<name>A0A6B0TVF1_9RHOB</name>
<feature type="domain" description="Outer membrane protein beta-barrel" evidence="3">
    <location>
        <begin position="18"/>
        <end position="227"/>
    </location>
</feature>
<keyword evidence="5" id="KW-1185">Reference proteome</keyword>
<evidence type="ECO:0000259" key="3">
    <source>
        <dbReference type="Pfam" id="PF13505"/>
    </source>
</evidence>
<feature type="signal peptide" evidence="2">
    <location>
        <begin position="1"/>
        <end position="30"/>
    </location>
</feature>
<dbReference type="Gene3D" id="2.40.160.20">
    <property type="match status" value="1"/>
</dbReference>